<proteinExistence type="predicted"/>
<name>A0A7S3Q784_9STRA</name>
<comment type="subcellular location">
    <subcellularLocation>
        <location evidence="1">Nucleus</location>
    </subcellularLocation>
</comment>
<evidence type="ECO:0000259" key="6">
    <source>
        <dbReference type="Pfam" id="PF12295"/>
    </source>
</evidence>
<keyword evidence="2" id="KW-0507">mRNA processing</keyword>
<evidence type="ECO:0000256" key="1">
    <source>
        <dbReference type="ARBA" id="ARBA00004123"/>
    </source>
</evidence>
<dbReference type="PANTHER" id="PTHR15245:SF20">
    <property type="entry name" value="SYMPLEKIN"/>
    <property type="match status" value="1"/>
</dbReference>
<dbReference type="InterPro" id="IPR021850">
    <property type="entry name" value="Symplekin/Pta1"/>
</dbReference>
<evidence type="ECO:0000256" key="4">
    <source>
        <dbReference type="SAM" id="MobiDB-lite"/>
    </source>
</evidence>
<dbReference type="InterPro" id="IPR011989">
    <property type="entry name" value="ARM-like"/>
</dbReference>
<feature type="domain" description="Symplekin C-terminal" evidence="6">
    <location>
        <begin position="1270"/>
        <end position="1464"/>
    </location>
</feature>
<dbReference type="Pfam" id="PF11935">
    <property type="entry name" value="SYMPK_PTA1_N"/>
    <property type="match status" value="1"/>
</dbReference>
<evidence type="ECO:0008006" key="8">
    <source>
        <dbReference type="Google" id="ProtNLM"/>
    </source>
</evidence>
<feature type="domain" description="Symplekin/Pta1 N-terminal" evidence="5">
    <location>
        <begin position="294"/>
        <end position="391"/>
    </location>
</feature>
<dbReference type="Gene3D" id="1.25.10.10">
    <property type="entry name" value="Leucine-rich Repeat Variant"/>
    <property type="match status" value="1"/>
</dbReference>
<feature type="region of interest" description="Disordered" evidence="4">
    <location>
        <begin position="1"/>
        <end position="29"/>
    </location>
</feature>
<feature type="compositionally biased region" description="Low complexity" evidence="4">
    <location>
        <begin position="16"/>
        <end position="28"/>
    </location>
</feature>
<keyword evidence="3" id="KW-0539">Nucleus</keyword>
<evidence type="ECO:0000256" key="2">
    <source>
        <dbReference type="ARBA" id="ARBA00022664"/>
    </source>
</evidence>
<evidence type="ECO:0000256" key="3">
    <source>
        <dbReference type="ARBA" id="ARBA00023242"/>
    </source>
</evidence>
<accession>A0A7S3Q784</accession>
<dbReference type="Pfam" id="PF12295">
    <property type="entry name" value="Symplekin_C"/>
    <property type="match status" value="1"/>
</dbReference>
<protein>
    <recommendedName>
        <fullName evidence="8">Symplekin C-terminal domain-containing protein</fullName>
    </recommendedName>
</protein>
<evidence type="ECO:0000259" key="5">
    <source>
        <dbReference type="Pfam" id="PF11935"/>
    </source>
</evidence>
<gene>
    <name evidence="7" type="ORF">CDEB00056_LOCUS12121</name>
</gene>
<dbReference type="PANTHER" id="PTHR15245">
    <property type="entry name" value="SYMPLEKIN-RELATED"/>
    <property type="match status" value="1"/>
</dbReference>
<reference evidence="7" key="1">
    <citation type="submission" date="2021-01" db="EMBL/GenBank/DDBJ databases">
        <authorList>
            <person name="Corre E."/>
            <person name="Pelletier E."/>
            <person name="Niang G."/>
            <person name="Scheremetjew M."/>
            <person name="Finn R."/>
            <person name="Kale V."/>
            <person name="Holt S."/>
            <person name="Cochrane G."/>
            <person name="Meng A."/>
            <person name="Brown T."/>
            <person name="Cohen L."/>
        </authorList>
    </citation>
    <scope>NUCLEOTIDE SEQUENCE</scope>
    <source>
        <strain evidence="7">MM31A-1</strain>
    </source>
</reference>
<sequence>MASRRNQIPIDDDDNYSQSSQNSDTSSLDLEESTAVAALDPLLSAIDDLEGRIVSALDNFKLHPGVKSNPASDSIHAELRDALRPVLEIAAHIGPATARAQWRPAFRQSVDVAIQEVYSRLNSDIIIPILLESAQSDLIPAKRAAALGFFHNLHTEYKTAGSYLDYVEISQAQTQAATMTGSYTGSLYGVFDKNAHSPPSRQVLRMRTGQKAQKVAELLRYWVEGSTACTVPGAFTDTKADGAIASRAVISSSAVIRPALRHVAEKISSADDAGALRLFIPLMRCIRGVLKRLFTAQAQSGAGGGGGGGVNVMNAGDAQSFDALKSACIKFLEIVVVCFSSRAQPGSSAGRRARQQVTSSEDFALEDLPMGHPIITRQSLEEIGEDAFTVLRGLVTIGGQVKVDSGVISDVMLSLGLDANGQGSSPTAAILGILRPNSLTFLEIESTMQKAAIEANDDDEFPALDRTNIDTDFNLNQKSYALAINAVSMLSTNRPTFFLDSATCLAMRTLDPPVIEQSSLTKAAIMSVKSHLRASCLTLLRNSLSVTMRAADILHKALASDVCGMEIQADKALKMAKQAAALKTAGRAARNRAAIYYEWEGGGDQSNDMNNTNMKVDALSSKRRRAGDDALERMRAAKAARGLGNGIQLPNSMADASELILINLGNLPSSRAAATIGDKKSKSQTSDQKRRRPFTLDYFVDVIMTNGDSLASDENRWYGRDGGDAWVMDISALVSEDEGDDDEEMSGSTSAAHKSSKKRAPAPVTFTLDMKTANAVDATSKSETNEDVQLFKDQCDVAASDAFERILKRSRTVRDKSTADFANQIAARLAWSLNKVKPMNELKEANDGLAKGLIQISEKHEKSDTKNMIEGAKSFAEQYPLVASSIQFDLETKAQNVSSIENDTSTSSSSLIPSLTQRLLNEAYLDVDKAELGDEEAKTGGGRYEKTLELYISSVLQACNGADDKPADMRKKKIASTASSSLTKDLSQFPILTEKSLELASLLCDIDGITKKSDASKRATNQNLATVAATNAAKAAAEKRARTILGALRDAAFQRSKFEVRRNAVNCAVGIAAGRLPASHFVEEKGLQLVCNILYPKASDLADHVVAAATSELERAADYAIKNNDRITEANKEAQSQKSNQHLNPMLPQSDAEKTALDIVRKPANLFIALCIKRPEMIEAFLKTSCRGGAGVLAKAVRINMPKLARATAKKYGAPKMALQVADLASETETPLLLSFMDNLAPGTGSPPSQDLIDACLKIQSGRTIDGEIDPRYIIPVISGMKRSELEARLPEFVAVEDNVFRASLRRMSERLARQTFSFREEPENEPLLGMTLCEQMVYLHRMDFAAASLPQKKYLEAIRFCLEDDEVYTDRVIMAALDHISGTFLNGESLPLAYMRTIILTCSKHETLHSWICHELLPRLIKGRVYNDKRQWEGWMRCAKMLESGDAGVSSLDAIERLPEEYYHIYRSKYPAKKHG</sequence>
<feature type="region of interest" description="Disordered" evidence="4">
    <location>
        <begin position="736"/>
        <end position="761"/>
    </location>
</feature>
<dbReference type="InterPro" id="IPR022075">
    <property type="entry name" value="Symplekin_C"/>
</dbReference>
<dbReference type="EMBL" id="HBIO01015720">
    <property type="protein sequence ID" value="CAE0467269.1"/>
    <property type="molecule type" value="Transcribed_RNA"/>
</dbReference>
<evidence type="ECO:0000313" key="7">
    <source>
        <dbReference type="EMBL" id="CAE0467269.1"/>
    </source>
</evidence>
<feature type="compositionally biased region" description="Acidic residues" evidence="4">
    <location>
        <begin position="736"/>
        <end position="745"/>
    </location>
</feature>
<dbReference type="InterPro" id="IPR032460">
    <property type="entry name" value="Symplekin/Pta1_N"/>
</dbReference>
<dbReference type="GO" id="GO:0006397">
    <property type="term" value="P:mRNA processing"/>
    <property type="evidence" value="ECO:0007669"/>
    <property type="project" value="UniProtKB-KW"/>
</dbReference>
<dbReference type="GO" id="GO:0005847">
    <property type="term" value="C:mRNA cleavage and polyadenylation specificity factor complex"/>
    <property type="evidence" value="ECO:0007669"/>
    <property type="project" value="TreeGrafter"/>
</dbReference>
<organism evidence="7">
    <name type="scientific">Chaetoceros debilis</name>
    <dbReference type="NCBI Taxonomy" id="122233"/>
    <lineage>
        <taxon>Eukaryota</taxon>
        <taxon>Sar</taxon>
        <taxon>Stramenopiles</taxon>
        <taxon>Ochrophyta</taxon>
        <taxon>Bacillariophyta</taxon>
        <taxon>Coscinodiscophyceae</taxon>
        <taxon>Chaetocerotophycidae</taxon>
        <taxon>Chaetocerotales</taxon>
        <taxon>Chaetocerotaceae</taxon>
        <taxon>Chaetoceros</taxon>
    </lineage>
</organism>